<organism evidence="2">
    <name type="scientific">Photinus pyralis</name>
    <name type="common">Common eastern firefly</name>
    <name type="synonym">Lampyris pyralis</name>
    <dbReference type="NCBI Taxonomy" id="7054"/>
    <lineage>
        <taxon>Eukaryota</taxon>
        <taxon>Metazoa</taxon>
        <taxon>Ecdysozoa</taxon>
        <taxon>Arthropoda</taxon>
        <taxon>Hexapoda</taxon>
        <taxon>Insecta</taxon>
        <taxon>Pterygota</taxon>
        <taxon>Neoptera</taxon>
        <taxon>Endopterygota</taxon>
        <taxon>Coleoptera</taxon>
        <taxon>Polyphaga</taxon>
        <taxon>Elateriformia</taxon>
        <taxon>Elateroidea</taxon>
        <taxon>Lampyridae</taxon>
        <taxon>Lampyrinae</taxon>
        <taxon>Photinus</taxon>
    </lineage>
</organism>
<dbReference type="EMBL" id="GEZM01066053">
    <property type="protein sequence ID" value="JAV68228.1"/>
    <property type="molecule type" value="Transcribed_RNA"/>
</dbReference>
<sequence>MSENDAEVLLTLSAIDGHSRQTIEINQEEEIVLLPYTTDFEFVKERTGYTKFIFLNQPRSLKQICGITLLNKFKLQSFEKSNIYGHIIMPNILLEYLQRLWLERVVKIMYKTTVRETLTNIKIFEKSYVKLASVFNNSSLLVEVCDFVRSRHIKPREYFERIRPTSICNHPWIMPPPPPQSTKLKPTASWYSLSSLTSASSSSLFNNVNSDTEEEEEEGNEAAPAAAGCKKYDKEREIDYIRRVQEFIMNIEYDTLNIILQPELELSDLPHYSSYCHINKDPLKIDLLEFDNYLLCSGLY</sequence>
<name>A0A1Y1L5Y9_PHOPY</name>
<evidence type="ECO:0000313" key="2">
    <source>
        <dbReference type="EMBL" id="JAV68228.1"/>
    </source>
</evidence>
<dbReference type="AlphaFoldDB" id="A0A1Y1L5Y9"/>
<evidence type="ECO:0000256" key="1">
    <source>
        <dbReference type="SAM" id="MobiDB-lite"/>
    </source>
</evidence>
<proteinExistence type="predicted"/>
<feature type="compositionally biased region" description="Acidic residues" evidence="1">
    <location>
        <begin position="211"/>
        <end position="220"/>
    </location>
</feature>
<feature type="compositionally biased region" description="Low complexity" evidence="1">
    <location>
        <begin position="201"/>
        <end position="210"/>
    </location>
</feature>
<reference evidence="2" key="1">
    <citation type="journal article" date="2016" name="Sci. Rep.">
        <title>Molecular characterization of firefly nuptial gifts: a multi-omics approach sheds light on postcopulatory sexual selection.</title>
        <authorList>
            <person name="Al-Wathiqui N."/>
            <person name="Fallon T.R."/>
            <person name="South A."/>
            <person name="Weng J.K."/>
            <person name="Lewis S.M."/>
        </authorList>
    </citation>
    <scope>NUCLEOTIDE SEQUENCE</scope>
</reference>
<protein>
    <submittedName>
        <fullName evidence="2">Uncharacterized protein</fullName>
    </submittedName>
</protein>
<feature type="region of interest" description="Disordered" evidence="1">
    <location>
        <begin position="201"/>
        <end position="226"/>
    </location>
</feature>
<accession>A0A1Y1L5Y9</accession>